<proteinExistence type="predicted"/>
<sequence>MVIISTRFEEQSPPQLLPVKLNKEIFITDVCEKLHNLVKVLFNCFIT</sequence>
<protein>
    <submittedName>
        <fullName evidence="1">GSVIVT00019763001, CUL1</fullName>
    </submittedName>
</protein>
<organism evidence="1">
    <name type="scientific">Arundo donax</name>
    <name type="common">Giant reed</name>
    <name type="synonym">Donax arundinaceus</name>
    <dbReference type="NCBI Taxonomy" id="35708"/>
    <lineage>
        <taxon>Eukaryota</taxon>
        <taxon>Viridiplantae</taxon>
        <taxon>Streptophyta</taxon>
        <taxon>Embryophyta</taxon>
        <taxon>Tracheophyta</taxon>
        <taxon>Spermatophyta</taxon>
        <taxon>Magnoliopsida</taxon>
        <taxon>Liliopsida</taxon>
        <taxon>Poales</taxon>
        <taxon>Poaceae</taxon>
        <taxon>PACMAD clade</taxon>
        <taxon>Arundinoideae</taxon>
        <taxon>Arundineae</taxon>
        <taxon>Arundo</taxon>
    </lineage>
</organism>
<reference evidence="1" key="2">
    <citation type="journal article" date="2015" name="Data Brief">
        <title>Shoot transcriptome of the giant reed, Arundo donax.</title>
        <authorList>
            <person name="Barrero R.A."/>
            <person name="Guerrero F.D."/>
            <person name="Moolhuijzen P."/>
            <person name="Goolsby J.A."/>
            <person name="Tidwell J."/>
            <person name="Bellgard S.E."/>
            <person name="Bellgard M.I."/>
        </authorList>
    </citation>
    <scope>NUCLEOTIDE SEQUENCE</scope>
    <source>
        <tissue evidence="1">Shoot tissue taken approximately 20 cm above the soil surface</tissue>
    </source>
</reference>
<name>A0A0A8YB51_ARUDO</name>
<accession>A0A0A8YB51</accession>
<evidence type="ECO:0000313" key="1">
    <source>
        <dbReference type="EMBL" id="JAD23211.1"/>
    </source>
</evidence>
<reference evidence="1" key="1">
    <citation type="submission" date="2014-09" db="EMBL/GenBank/DDBJ databases">
        <authorList>
            <person name="Magalhaes I.L.F."/>
            <person name="Oliveira U."/>
            <person name="Santos F.R."/>
            <person name="Vidigal T.H.D.A."/>
            <person name="Brescovit A.D."/>
            <person name="Santos A.J."/>
        </authorList>
    </citation>
    <scope>NUCLEOTIDE SEQUENCE</scope>
    <source>
        <tissue evidence="1">Shoot tissue taken approximately 20 cm above the soil surface</tissue>
    </source>
</reference>
<dbReference type="AlphaFoldDB" id="A0A0A8YB51"/>
<dbReference type="EMBL" id="GBRH01274684">
    <property type="protein sequence ID" value="JAD23211.1"/>
    <property type="molecule type" value="Transcribed_RNA"/>
</dbReference>